<keyword evidence="1" id="KW-0472">Membrane</keyword>
<reference evidence="2" key="1">
    <citation type="journal article" date="2005" name="Environ. Microbiol.">
        <title>Genetic and functional properties of uncultivated thermophilic crenarchaeotes from a subsurface gold mine as revealed by analysis of genome fragments.</title>
        <authorList>
            <person name="Nunoura T."/>
            <person name="Hirayama H."/>
            <person name="Takami H."/>
            <person name="Oida H."/>
            <person name="Nishi S."/>
            <person name="Shimamura S."/>
            <person name="Suzuki Y."/>
            <person name="Inagaki F."/>
            <person name="Takai K."/>
            <person name="Nealson K.H."/>
            <person name="Horikoshi K."/>
        </authorList>
    </citation>
    <scope>NUCLEOTIDE SEQUENCE</scope>
</reference>
<protein>
    <submittedName>
        <fullName evidence="2">Uncharacterized protein</fullName>
    </submittedName>
</protein>
<gene>
    <name evidence="2" type="ORF">HGMM_F45G04C14</name>
</gene>
<feature type="transmembrane region" description="Helical" evidence="1">
    <location>
        <begin position="6"/>
        <end position="28"/>
    </location>
</feature>
<keyword evidence="1" id="KW-1133">Transmembrane helix</keyword>
<reference evidence="2" key="2">
    <citation type="journal article" date="2012" name="PLoS ONE">
        <title>A Deeply Branching Thermophilic Bacterium with an Ancient Acetyl-CoA Pathway Dominates a Subsurface Ecosystem.</title>
        <authorList>
            <person name="Takami H."/>
            <person name="Noguchi H."/>
            <person name="Takaki Y."/>
            <person name="Uchiyama I."/>
            <person name="Toyoda A."/>
            <person name="Nishi S."/>
            <person name="Chee G.-J."/>
            <person name="Arai W."/>
            <person name="Nunoura T."/>
            <person name="Itoh T."/>
            <person name="Hattori M."/>
            <person name="Takai K."/>
        </authorList>
    </citation>
    <scope>NUCLEOTIDE SEQUENCE</scope>
</reference>
<accession>H5SLA5</accession>
<dbReference type="AlphaFoldDB" id="H5SLA5"/>
<evidence type="ECO:0000313" key="2">
    <source>
        <dbReference type="EMBL" id="BAL56941.1"/>
    </source>
</evidence>
<name>H5SLA5_9CHLR</name>
<keyword evidence="1" id="KW-0812">Transmembrane</keyword>
<proteinExistence type="predicted"/>
<organism evidence="2">
    <name type="scientific">uncultured Chloroflexota bacterium</name>
    <dbReference type="NCBI Taxonomy" id="166587"/>
    <lineage>
        <taxon>Bacteria</taxon>
        <taxon>Bacillati</taxon>
        <taxon>Chloroflexota</taxon>
        <taxon>environmental samples</taxon>
    </lineage>
</organism>
<evidence type="ECO:0000256" key="1">
    <source>
        <dbReference type="SAM" id="Phobius"/>
    </source>
</evidence>
<dbReference type="EMBL" id="AP011762">
    <property type="protein sequence ID" value="BAL56941.1"/>
    <property type="molecule type" value="Genomic_DNA"/>
</dbReference>
<sequence>MRTGNVYLVLLLAFLIVVLSNLLTYFIVRGGRGLNFQWFQRLRQGFRLSADEDQAWEELNRRVRELRERQGQDRELPPSS</sequence>